<protein>
    <submittedName>
        <fullName evidence="2">Uncharacterized protein</fullName>
    </submittedName>
</protein>
<feature type="compositionally biased region" description="Polar residues" evidence="1">
    <location>
        <begin position="68"/>
        <end position="87"/>
    </location>
</feature>
<evidence type="ECO:0000256" key="1">
    <source>
        <dbReference type="SAM" id="MobiDB-lite"/>
    </source>
</evidence>
<evidence type="ECO:0000313" key="3">
    <source>
        <dbReference type="Proteomes" id="UP001235939"/>
    </source>
</evidence>
<keyword evidence="3" id="KW-1185">Reference proteome</keyword>
<dbReference type="Proteomes" id="UP001235939">
    <property type="component" value="Chromosome 20"/>
</dbReference>
<feature type="region of interest" description="Disordered" evidence="1">
    <location>
        <begin position="68"/>
        <end position="130"/>
    </location>
</feature>
<dbReference type="EMBL" id="CP092882">
    <property type="protein sequence ID" value="UYV81609.1"/>
    <property type="molecule type" value="Genomic_DNA"/>
</dbReference>
<feature type="compositionally biased region" description="Basic and acidic residues" evidence="1">
    <location>
        <begin position="99"/>
        <end position="115"/>
    </location>
</feature>
<sequence length="130" mass="14752">MVCRSDLDRALESFEAQGRLQSLYQKWWKDRSECPDAKRRAFVSQDKDLHDGMIPIEVADMQVDLTTTKESTKNRSNSDVSDANSIVKNGRYINPGAAKSEKWAEQVEAAEKDNNTESFQSVHGKKKETV</sequence>
<proteinExistence type="predicted"/>
<reference evidence="2 3" key="1">
    <citation type="submission" date="2022-01" db="EMBL/GenBank/DDBJ databases">
        <title>A chromosomal length assembly of Cordylochernes scorpioides.</title>
        <authorList>
            <person name="Zeh D."/>
            <person name="Zeh J."/>
        </authorList>
    </citation>
    <scope>NUCLEOTIDE SEQUENCE [LARGE SCALE GENOMIC DNA]</scope>
    <source>
        <strain evidence="2">IN4F17</strain>
        <tissue evidence="2">Whole Body</tissue>
    </source>
</reference>
<organism evidence="2 3">
    <name type="scientific">Cordylochernes scorpioides</name>
    <dbReference type="NCBI Taxonomy" id="51811"/>
    <lineage>
        <taxon>Eukaryota</taxon>
        <taxon>Metazoa</taxon>
        <taxon>Ecdysozoa</taxon>
        <taxon>Arthropoda</taxon>
        <taxon>Chelicerata</taxon>
        <taxon>Arachnida</taxon>
        <taxon>Pseudoscorpiones</taxon>
        <taxon>Cheliferoidea</taxon>
        <taxon>Chernetidae</taxon>
        <taxon>Cordylochernes</taxon>
    </lineage>
</organism>
<name>A0ABY6LL58_9ARAC</name>
<gene>
    <name evidence="2" type="ORF">LAZ67_20001695</name>
</gene>
<evidence type="ECO:0000313" key="2">
    <source>
        <dbReference type="EMBL" id="UYV81609.1"/>
    </source>
</evidence>
<accession>A0ABY6LL58</accession>